<evidence type="ECO:0000256" key="1">
    <source>
        <dbReference type="ARBA" id="ARBA00001933"/>
    </source>
</evidence>
<evidence type="ECO:0000256" key="4">
    <source>
        <dbReference type="ARBA" id="ARBA00022679"/>
    </source>
</evidence>
<dbReference type="GO" id="GO:0030170">
    <property type="term" value="F:pyridoxal phosphate binding"/>
    <property type="evidence" value="ECO:0007669"/>
    <property type="project" value="InterPro"/>
</dbReference>
<dbReference type="CDD" id="cd00609">
    <property type="entry name" value="AAT_like"/>
    <property type="match status" value="1"/>
</dbReference>
<name>S0KXV5_9ENTE</name>
<evidence type="ECO:0000259" key="7">
    <source>
        <dbReference type="Pfam" id="PF00155"/>
    </source>
</evidence>
<dbReference type="InterPro" id="IPR050596">
    <property type="entry name" value="AspAT/PAT-like"/>
</dbReference>
<dbReference type="PATRIC" id="fig|1140003.3.peg.358"/>
<keyword evidence="4 6" id="KW-0808">Transferase</keyword>
<dbReference type="eggNOG" id="COG0436">
    <property type="taxonomic scope" value="Bacteria"/>
</dbReference>
<comment type="cofactor">
    <cofactor evidence="1 6">
        <name>pyridoxal 5'-phosphate</name>
        <dbReference type="ChEBI" id="CHEBI:597326"/>
    </cofactor>
</comment>
<reference evidence="8 9" key="1">
    <citation type="submission" date="2013-03" db="EMBL/GenBank/DDBJ databases">
        <title>The Genome Sequence of Enterococcus sulfureus ATCC_49903 (PacBio/Illumina hybrid assembly).</title>
        <authorList>
            <consortium name="The Broad Institute Genomics Platform"/>
            <consortium name="The Broad Institute Genome Sequencing Center for Infectious Disease"/>
            <person name="Earl A."/>
            <person name="Russ C."/>
            <person name="Gilmore M."/>
            <person name="Surin D."/>
            <person name="Walker B."/>
            <person name="Young S."/>
            <person name="Zeng Q."/>
            <person name="Gargeya S."/>
            <person name="Fitzgerald M."/>
            <person name="Haas B."/>
            <person name="Abouelleil A."/>
            <person name="Allen A.W."/>
            <person name="Alvarado L."/>
            <person name="Arachchi H.M."/>
            <person name="Berlin A.M."/>
            <person name="Chapman S.B."/>
            <person name="Gainer-Dewar J."/>
            <person name="Goldberg J."/>
            <person name="Griggs A."/>
            <person name="Gujja S."/>
            <person name="Hansen M."/>
            <person name="Howarth C."/>
            <person name="Imamovic A."/>
            <person name="Ireland A."/>
            <person name="Larimer J."/>
            <person name="McCowan C."/>
            <person name="Murphy C."/>
            <person name="Pearson M."/>
            <person name="Poon T.W."/>
            <person name="Priest M."/>
            <person name="Roberts A."/>
            <person name="Saif S."/>
            <person name="Shea T."/>
            <person name="Sisk P."/>
            <person name="Sykes S."/>
            <person name="Wortman J."/>
            <person name="Nusbaum C."/>
            <person name="Birren B."/>
        </authorList>
    </citation>
    <scope>NUCLEOTIDE SEQUENCE [LARGE SCALE GENOMIC DNA]</scope>
    <source>
        <strain evidence="8 9">ATCC 49903</strain>
    </source>
</reference>
<dbReference type="Pfam" id="PF00155">
    <property type="entry name" value="Aminotran_1_2"/>
    <property type="match status" value="1"/>
</dbReference>
<dbReference type="PANTHER" id="PTHR46383:SF1">
    <property type="entry name" value="ASPARTATE AMINOTRANSFERASE"/>
    <property type="match status" value="1"/>
</dbReference>
<dbReference type="GO" id="GO:0008483">
    <property type="term" value="F:transaminase activity"/>
    <property type="evidence" value="ECO:0007669"/>
    <property type="project" value="UniProtKB-KW"/>
</dbReference>
<dbReference type="EC" id="2.6.1.-" evidence="6"/>
<dbReference type="InterPro" id="IPR015424">
    <property type="entry name" value="PyrdxlP-dep_Trfase"/>
</dbReference>
<keyword evidence="3 6" id="KW-0032">Aminotransferase</keyword>
<dbReference type="AlphaFoldDB" id="S0KXV5"/>
<evidence type="ECO:0000256" key="5">
    <source>
        <dbReference type="ARBA" id="ARBA00022898"/>
    </source>
</evidence>
<proteinExistence type="inferred from homology"/>
<dbReference type="Proteomes" id="UP000015961">
    <property type="component" value="Unassembled WGS sequence"/>
</dbReference>
<dbReference type="InterPro" id="IPR022518">
    <property type="entry name" value="Aspartate_4-decarboxylase"/>
</dbReference>
<evidence type="ECO:0000256" key="2">
    <source>
        <dbReference type="ARBA" id="ARBA00007441"/>
    </source>
</evidence>
<evidence type="ECO:0000313" key="9">
    <source>
        <dbReference type="Proteomes" id="UP000015961"/>
    </source>
</evidence>
<dbReference type="EMBL" id="ASWO01000001">
    <property type="protein sequence ID" value="EOT87304.1"/>
    <property type="molecule type" value="Genomic_DNA"/>
</dbReference>
<dbReference type="Gene3D" id="3.90.1150.10">
    <property type="entry name" value="Aspartate Aminotransferase, domain 1"/>
    <property type="match status" value="1"/>
</dbReference>
<accession>S0KXV5</accession>
<protein>
    <recommendedName>
        <fullName evidence="6">Aminotransferase</fullName>
        <ecNumber evidence="6">2.6.1.-</ecNumber>
    </recommendedName>
</protein>
<evidence type="ECO:0000313" key="8">
    <source>
        <dbReference type="EMBL" id="EOT87304.1"/>
    </source>
</evidence>
<dbReference type="PANTHER" id="PTHR46383">
    <property type="entry name" value="ASPARTATE AMINOTRANSFERASE"/>
    <property type="match status" value="1"/>
</dbReference>
<dbReference type="InterPro" id="IPR004839">
    <property type="entry name" value="Aminotransferase_I/II_large"/>
</dbReference>
<dbReference type="InterPro" id="IPR015421">
    <property type="entry name" value="PyrdxlP-dep_Trfase_major"/>
</dbReference>
<dbReference type="Gene3D" id="3.40.640.10">
    <property type="entry name" value="Type I PLP-dependent aspartate aminotransferase-like (Major domain)"/>
    <property type="match status" value="1"/>
</dbReference>
<organism evidence="8 9">
    <name type="scientific">Enterococcus sulfureus ATCC 49903</name>
    <dbReference type="NCBI Taxonomy" id="1140003"/>
    <lineage>
        <taxon>Bacteria</taxon>
        <taxon>Bacillati</taxon>
        <taxon>Bacillota</taxon>
        <taxon>Bacilli</taxon>
        <taxon>Lactobacillales</taxon>
        <taxon>Enterococcaceae</taxon>
        <taxon>Enterococcus</taxon>
    </lineage>
</organism>
<dbReference type="OrthoDB" id="9804407at2"/>
<dbReference type="InterPro" id="IPR004838">
    <property type="entry name" value="NHTrfase_class1_PyrdxlP-BS"/>
</dbReference>
<dbReference type="RefSeq" id="WP_016184856.1">
    <property type="nucleotide sequence ID" value="NZ_ASWO01000001.1"/>
</dbReference>
<keyword evidence="9" id="KW-1185">Reference proteome</keyword>
<dbReference type="InterPro" id="IPR015422">
    <property type="entry name" value="PyrdxlP-dep_Trfase_small"/>
</dbReference>
<comment type="similarity">
    <text evidence="2 6">Belongs to the class-I pyridoxal-phosphate-dependent aminotransferase family.</text>
</comment>
<feature type="domain" description="Aminotransferase class I/classII large" evidence="7">
    <location>
        <begin position="154"/>
        <end position="507"/>
    </location>
</feature>
<comment type="caution">
    <text evidence="8">The sequence shown here is derived from an EMBL/GenBank/DDBJ whole genome shotgun (WGS) entry which is preliminary data.</text>
</comment>
<evidence type="ECO:0000256" key="3">
    <source>
        <dbReference type="ARBA" id="ARBA00022576"/>
    </source>
</evidence>
<dbReference type="NCBIfam" id="NF006755">
    <property type="entry name" value="PRK09275.1"/>
    <property type="match status" value="1"/>
</dbReference>
<dbReference type="NCBIfam" id="TIGR03801">
    <property type="entry name" value="asp_4_decarbox"/>
    <property type="match status" value="1"/>
</dbReference>
<keyword evidence="5" id="KW-0663">Pyridoxal phosphate</keyword>
<gene>
    <name evidence="8" type="ORF">I573_00360</name>
</gene>
<dbReference type="GO" id="GO:0006520">
    <property type="term" value="P:amino acid metabolic process"/>
    <property type="evidence" value="ECO:0007669"/>
    <property type="project" value="InterPro"/>
</dbReference>
<evidence type="ECO:0000256" key="6">
    <source>
        <dbReference type="RuleBase" id="RU000481"/>
    </source>
</evidence>
<sequence length="522" mass="59032">MDNNEEKQLESLGAFEISDRLIALAKEKATQPFFNAGRGNPNWVNARARLAFNRLVEFGLTYEQSDDRELVMVPTTNMTDAFLDFLTASKTDQFLLQSLLYVEKTFAVSKEAILQEWLQGALGDNYPVPSRVLPISGQIISTYLNQVLIKDPTLTNDTLVFPTEGGTAAIVYIFQTLKENFLLQKGDKIAMNTPIFTPYLQIPKLEEYELVEIDVAATEHNNWQFDPKELDKLLDPTIKAFFIVNPSNPGAKAFSKAALDKLQQILIQRPDLMILTDDVYGPFVEDFQSVYAIAPHNTLLVYSYSKLFGATGWRLGVIAAHKRNVFDDLLQTLSSEQKHALHKRYEIVTTTPESLAFLDRIGADSRSVGLYHTSGLSTPQQIMEVLFSLTHLLHLTHDPYVADARQLIATRYHDLMHALQLAEDEDPLNTKYYTLIDVYRLAETKYGTAFATYLKEAFEPIDFLLRLAQTEGVILMDGVGFGTKAGEVRVSQANLATERYEKVGKRILSVLDDYYAQYKKNH</sequence>
<dbReference type="STRING" id="1140003.OMY_00365"/>
<dbReference type="PROSITE" id="PS00105">
    <property type="entry name" value="AA_TRANSFER_CLASS_1"/>
    <property type="match status" value="1"/>
</dbReference>
<dbReference type="SUPFAM" id="SSF53383">
    <property type="entry name" value="PLP-dependent transferases"/>
    <property type="match status" value="1"/>
</dbReference>
<dbReference type="Gene3D" id="1.10.20.110">
    <property type="match status" value="1"/>
</dbReference>